<dbReference type="Gene3D" id="1.10.3330.10">
    <property type="entry name" value="Oxo-4-hydroxy-4-carboxy-5-ureidoimidazoline decarboxylase"/>
    <property type="match status" value="1"/>
</dbReference>
<evidence type="ECO:0000256" key="4">
    <source>
        <dbReference type="ARBA" id="ARBA00022631"/>
    </source>
</evidence>
<keyword evidence="4" id="KW-0659">Purine metabolism</keyword>
<evidence type="ECO:0000313" key="9">
    <source>
        <dbReference type="Proteomes" id="UP000295724"/>
    </source>
</evidence>
<evidence type="ECO:0000256" key="1">
    <source>
        <dbReference type="ARBA" id="ARBA00001163"/>
    </source>
</evidence>
<gene>
    <name evidence="8" type="ORF">C8D91_1642</name>
</gene>
<dbReference type="PANTHER" id="PTHR43466:SF1">
    <property type="entry name" value="2-OXO-4-HYDROXY-4-CARBOXY-5-UREIDOIMIDAZOLINE DECARBOXYLASE-RELATED"/>
    <property type="match status" value="1"/>
</dbReference>
<dbReference type="InterPro" id="IPR036778">
    <property type="entry name" value="OHCU_decarboxylase_sf"/>
</dbReference>
<comment type="pathway">
    <text evidence="2">Purine metabolism; urate degradation; (S)-allantoin from urate: step 3/3.</text>
</comment>
<dbReference type="AlphaFoldDB" id="A0A4R6XM56"/>
<comment type="catalytic activity">
    <reaction evidence="1">
        <text>5-hydroxy-2-oxo-4-ureido-2,5-dihydro-1H-imidazole-5-carboxylate + H(+) = (S)-allantoin + CO2</text>
        <dbReference type="Rhea" id="RHEA:26301"/>
        <dbReference type="ChEBI" id="CHEBI:15378"/>
        <dbReference type="ChEBI" id="CHEBI:15678"/>
        <dbReference type="ChEBI" id="CHEBI:16526"/>
        <dbReference type="ChEBI" id="CHEBI:58639"/>
        <dbReference type="EC" id="4.1.1.97"/>
    </reaction>
</comment>
<keyword evidence="9" id="KW-1185">Reference proteome</keyword>
<dbReference type="SUPFAM" id="SSF158694">
    <property type="entry name" value="UraD-Like"/>
    <property type="match status" value="1"/>
</dbReference>
<dbReference type="EMBL" id="SNZB01000003">
    <property type="protein sequence ID" value="TDR20666.1"/>
    <property type="molecule type" value="Genomic_DNA"/>
</dbReference>
<sequence length="168" mass="18716">MTLQELNQLPRKDLETALAKCCGAEAWYHTLAQFQPFPSVEWLHQISDLVWEALADTDYLEAFTHHPMIGDMAALKAKFASTAHWAGNEQQGSQQANEATLLALKQGNEAYLKKFGFIFIVCATGKSADEMLALLNQRMPNDAATELKIAAAEQNKITHLRLDKLLSD</sequence>
<evidence type="ECO:0000256" key="5">
    <source>
        <dbReference type="ARBA" id="ARBA00022793"/>
    </source>
</evidence>
<evidence type="ECO:0000259" key="7">
    <source>
        <dbReference type="Pfam" id="PF09349"/>
    </source>
</evidence>
<feature type="domain" description="Oxo-4-hydroxy-4-carboxy-5-ureidoimidazoline decarboxylase" evidence="7">
    <location>
        <begin position="7"/>
        <end position="163"/>
    </location>
</feature>
<keyword evidence="5" id="KW-0210">Decarboxylase</keyword>
<evidence type="ECO:0000256" key="2">
    <source>
        <dbReference type="ARBA" id="ARBA00004754"/>
    </source>
</evidence>
<dbReference type="EC" id="4.1.1.97" evidence="3"/>
<dbReference type="RefSeq" id="WP_099018762.1">
    <property type="nucleotide sequence ID" value="NZ_NIHB01000001.1"/>
</dbReference>
<dbReference type="InterPro" id="IPR017595">
    <property type="entry name" value="OHCU_decarboxylase-2"/>
</dbReference>
<dbReference type="NCBIfam" id="NF010372">
    <property type="entry name" value="PRK13798.1"/>
    <property type="match status" value="1"/>
</dbReference>
<dbReference type="GO" id="GO:0006144">
    <property type="term" value="P:purine nucleobase metabolic process"/>
    <property type="evidence" value="ECO:0007669"/>
    <property type="project" value="UniProtKB-KW"/>
</dbReference>
<dbReference type="NCBIfam" id="TIGR03180">
    <property type="entry name" value="UraD_2"/>
    <property type="match status" value="1"/>
</dbReference>
<name>A0A4R6XM56_9GAMM</name>
<dbReference type="Proteomes" id="UP000295724">
    <property type="component" value="Unassembled WGS sequence"/>
</dbReference>
<dbReference type="PANTHER" id="PTHR43466">
    <property type="entry name" value="2-OXO-4-HYDROXY-4-CARBOXY-5-UREIDOIMIDAZOLINE DECARBOXYLASE-RELATED"/>
    <property type="match status" value="1"/>
</dbReference>
<organism evidence="8 9">
    <name type="scientific">Marinicella litoralis</name>
    <dbReference type="NCBI Taxonomy" id="644220"/>
    <lineage>
        <taxon>Bacteria</taxon>
        <taxon>Pseudomonadati</taxon>
        <taxon>Pseudomonadota</taxon>
        <taxon>Gammaproteobacteria</taxon>
        <taxon>Lysobacterales</taxon>
        <taxon>Marinicellaceae</taxon>
        <taxon>Marinicella</taxon>
    </lineage>
</organism>
<comment type="caution">
    <text evidence="8">The sequence shown here is derived from an EMBL/GenBank/DDBJ whole genome shotgun (WGS) entry which is preliminary data.</text>
</comment>
<reference evidence="8 9" key="1">
    <citation type="submission" date="2019-03" db="EMBL/GenBank/DDBJ databases">
        <title>Genomic Encyclopedia of Type Strains, Phase IV (KMG-IV): sequencing the most valuable type-strain genomes for metagenomic binning, comparative biology and taxonomic classification.</title>
        <authorList>
            <person name="Goeker M."/>
        </authorList>
    </citation>
    <scope>NUCLEOTIDE SEQUENCE [LARGE SCALE GENOMIC DNA]</scope>
    <source>
        <strain evidence="8 9">DSM 25488</strain>
    </source>
</reference>
<dbReference type="GO" id="GO:0019628">
    <property type="term" value="P:urate catabolic process"/>
    <property type="evidence" value="ECO:0007669"/>
    <property type="project" value="TreeGrafter"/>
</dbReference>
<dbReference type="Pfam" id="PF09349">
    <property type="entry name" value="OHCU_decarbox"/>
    <property type="match status" value="1"/>
</dbReference>
<keyword evidence="6" id="KW-0456">Lyase</keyword>
<dbReference type="GO" id="GO:0051997">
    <property type="term" value="F:2-oxo-4-hydroxy-4-carboxy-5-ureidoimidazoline decarboxylase activity"/>
    <property type="evidence" value="ECO:0007669"/>
    <property type="project" value="UniProtKB-EC"/>
</dbReference>
<dbReference type="OrthoDB" id="9800909at2"/>
<accession>A0A4R6XM56</accession>
<evidence type="ECO:0000256" key="3">
    <source>
        <dbReference type="ARBA" id="ARBA00012257"/>
    </source>
</evidence>
<evidence type="ECO:0000256" key="6">
    <source>
        <dbReference type="ARBA" id="ARBA00023239"/>
    </source>
</evidence>
<dbReference type="InterPro" id="IPR018020">
    <property type="entry name" value="OHCU_decarboxylase"/>
</dbReference>
<protein>
    <recommendedName>
        <fullName evidence="3">2-oxo-4-hydroxy-4-carboxy-5-ureidoimidazoline decarboxylase</fullName>
        <ecNumber evidence="3">4.1.1.97</ecNumber>
    </recommendedName>
</protein>
<evidence type="ECO:0000313" key="8">
    <source>
        <dbReference type="EMBL" id="TDR20666.1"/>
    </source>
</evidence>
<proteinExistence type="predicted"/>